<dbReference type="SUPFAM" id="SSF51445">
    <property type="entry name" value="(Trans)glycosidases"/>
    <property type="match status" value="1"/>
</dbReference>
<dbReference type="Gene3D" id="3.20.20.80">
    <property type="entry name" value="Glycosidases"/>
    <property type="match status" value="1"/>
</dbReference>
<dbReference type="GO" id="GO:0005975">
    <property type="term" value="P:carbohydrate metabolic process"/>
    <property type="evidence" value="ECO:0007669"/>
    <property type="project" value="InterPro"/>
</dbReference>
<dbReference type="InterPro" id="IPR017853">
    <property type="entry name" value="GH"/>
</dbReference>
<dbReference type="InterPro" id="IPR006046">
    <property type="entry name" value="Alpha_amylase"/>
</dbReference>
<feature type="non-terminal residue" evidence="1">
    <location>
        <position position="73"/>
    </location>
</feature>
<dbReference type="EMBL" id="JAAGME010000520">
    <property type="protein sequence ID" value="NEB67847.1"/>
    <property type="molecule type" value="Genomic_DNA"/>
</dbReference>
<keyword evidence="1" id="KW-0326">Glycosidase</keyword>
<sequence length="73" mass="7980">GVDGFRIDAAKHMPAADLTAIKAKVGDGGTYWKQEAIHGAGEAVQPSEYLGTGDVQEFRYARDLKRVFQNENL</sequence>
<reference evidence="1 2" key="1">
    <citation type="submission" date="2020-01" db="EMBL/GenBank/DDBJ databases">
        <title>Insect and environment-associated Actinomycetes.</title>
        <authorList>
            <person name="Currrie C."/>
            <person name="Chevrette M."/>
            <person name="Carlson C."/>
            <person name="Stubbendieck R."/>
            <person name="Wendt-Pienkowski E."/>
        </authorList>
    </citation>
    <scope>NUCLEOTIDE SEQUENCE [LARGE SCALE GENOMIC DNA]</scope>
    <source>
        <strain evidence="1 2">SID14438</strain>
    </source>
</reference>
<dbReference type="GO" id="GO:0043169">
    <property type="term" value="F:cation binding"/>
    <property type="evidence" value="ECO:0007669"/>
    <property type="project" value="InterPro"/>
</dbReference>
<protein>
    <submittedName>
        <fullName evidence="1">Glycosidase</fullName>
    </submittedName>
</protein>
<proteinExistence type="predicted"/>
<keyword evidence="1" id="KW-0378">Hydrolase</keyword>
<gene>
    <name evidence="1" type="ORF">G3I39_12435</name>
</gene>
<evidence type="ECO:0000313" key="1">
    <source>
        <dbReference type="EMBL" id="NEB67847.1"/>
    </source>
</evidence>
<organism evidence="1 2">
    <name type="scientific">Streptomyces microflavus</name>
    <name type="common">Streptomyces lipmanii</name>
    <dbReference type="NCBI Taxonomy" id="1919"/>
    <lineage>
        <taxon>Bacteria</taxon>
        <taxon>Bacillati</taxon>
        <taxon>Actinomycetota</taxon>
        <taxon>Actinomycetes</taxon>
        <taxon>Kitasatosporales</taxon>
        <taxon>Streptomycetaceae</taxon>
        <taxon>Streptomyces</taxon>
    </lineage>
</organism>
<dbReference type="PRINTS" id="PR00110">
    <property type="entry name" value="ALPHAAMYLASE"/>
</dbReference>
<evidence type="ECO:0000313" key="2">
    <source>
        <dbReference type="Proteomes" id="UP000471648"/>
    </source>
</evidence>
<dbReference type="Proteomes" id="UP000471648">
    <property type="component" value="Unassembled WGS sequence"/>
</dbReference>
<accession>A0A6N9V5S8</accession>
<name>A0A6N9V5S8_STRMI</name>
<comment type="caution">
    <text evidence="1">The sequence shown here is derived from an EMBL/GenBank/DDBJ whole genome shotgun (WGS) entry which is preliminary data.</text>
</comment>
<feature type="non-terminal residue" evidence="1">
    <location>
        <position position="1"/>
    </location>
</feature>
<dbReference type="AlphaFoldDB" id="A0A6N9V5S8"/>
<dbReference type="GO" id="GO:0004556">
    <property type="term" value="F:alpha-amylase activity"/>
    <property type="evidence" value="ECO:0007669"/>
    <property type="project" value="InterPro"/>
</dbReference>